<dbReference type="GeneTree" id="ENSGT00940000157019"/>
<evidence type="ECO:0000313" key="2">
    <source>
        <dbReference type="Proteomes" id="UP000314982"/>
    </source>
</evidence>
<dbReference type="Proteomes" id="UP000314982">
    <property type="component" value="Unassembled WGS sequence"/>
</dbReference>
<reference evidence="2" key="1">
    <citation type="submission" date="2018-06" db="EMBL/GenBank/DDBJ databases">
        <title>Genome assembly of Danube salmon.</title>
        <authorList>
            <person name="Macqueen D.J."/>
            <person name="Gundappa M.K."/>
        </authorList>
    </citation>
    <scope>NUCLEOTIDE SEQUENCE [LARGE SCALE GENOMIC DNA]</scope>
</reference>
<accession>A0A4W5QZR9</accession>
<proteinExistence type="predicted"/>
<dbReference type="AlphaFoldDB" id="A0A4W5QZR9"/>
<reference evidence="1" key="3">
    <citation type="submission" date="2025-09" db="UniProtKB">
        <authorList>
            <consortium name="Ensembl"/>
        </authorList>
    </citation>
    <scope>IDENTIFICATION</scope>
</reference>
<organism evidence="1 2">
    <name type="scientific">Hucho hucho</name>
    <name type="common">huchen</name>
    <dbReference type="NCBI Taxonomy" id="62062"/>
    <lineage>
        <taxon>Eukaryota</taxon>
        <taxon>Metazoa</taxon>
        <taxon>Chordata</taxon>
        <taxon>Craniata</taxon>
        <taxon>Vertebrata</taxon>
        <taxon>Euteleostomi</taxon>
        <taxon>Actinopterygii</taxon>
        <taxon>Neopterygii</taxon>
        <taxon>Teleostei</taxon>
        <taxon>Protacanthopterygii</taxon>
        <taxon>Salmoniformes</taxon>
        <taxon>Salmonidae</taxon>
        <taxon>Salmoninae</taxon>
        <taxon>Hucho</taxon>
    </lineage>
</organism>
<dbReference type="Ensembl" id="ENSHHUT00000081942.1">
    <property type="protein sequence ID" value="ENSHHUP00000079385.1"/>
    <property type="gene ID" value="ENSHHUG00000046272.1"/>
</dbReference>
<sequence length="47" mass="5234">MEAMGLIAIIVNCYLIGQCGQLQRLFPWLSPEMAIISIVILEDNDPT</sequence>
<keyword evidence="2" id="KW-1185">Reference proteome</keyword>
<name>A0A4W5QZR9_9TELE</name>
<evidence type="ECO:0000313" key="1">
    <source>
        <dbReference type="Ensembl" id="ENSHHUP00000079385.1"/>
    </source>
</evidence>
<protein>
    <submittedName>
        <fullName evidence="1">Uncharacterized protein</fullName>
    </submittedName>
</protein>
<reference evidence="1" key="2">
    <citation type="submission" date="2025-08" db="UniProtKB">
        <authorList>
            <consortium name="Ensembl"/>
        </authorList>
    </citation>
    <scope>IDENTIFICATION</scope>
</reference>